<dbReference type="PANTHER" id="PTHR19338:SF0">
    <property type="entry name" value="MITOCHONDRIAL IMPORT INNER MEMBRANE TRANSLOCASE SUBUNIT TIM13"/>
    <property type="match status" value="1"/>
</dbReference>
<organism evidence="8 9">
    <name type="scientific">Aegilops tauschii subsp. strangulata</name>
    <name type="common">Goatgrass</name>
    <dbReference type="NCBI Taxonomy" id="200361"/>
    <lineage>
        <taxon>Eukaryota</taxon>
        <taxon>Viridiplantae</taxon>
        <taxon>Streptophyta</taxon>
        <taxon>Embryophyta</taxon>
        <taxon>Tracheophyta</taxon>
        <taxon>Spermatophyta</taxon>
        <taxon>Magnoliopsida</taxon>
        <taxon>Liliopsida</taxon>
        <taxon>Poales</taxon>
        <taxon>Poaceae</taxon>
        <taxon>BOP clade</taxon>
        <taxon>Pooideae</taxon>
        <taxon>Triticodae</taxon>
        <taxon>Triticeae</taxon>
        <taxon>Triticinae</taxon>
        <taxon>Aegilops</taxon>
    </lineage>
</organism>
<evidence type="ECO:0000256" key="2">
    <source>
        <dbReference type="ARBA" id="ARBA00022614"/>
    </source>
</evidence>
<protein>
    <recommendedName>
        <fullName evidence="10">NB-ARC domain-containing protein</fullName>
    </recommendedName>
</protein>
<dbReference type="Pfam" id="PF00931">
    <property type="entry name" value="NB-ARC"/>
    <property type="match status" value="1"/>
</dbReference>
<dbReference type="Gramene" id="AET2Gv21057700.3">
    <property type="protein sequence ID" value="AET2Gv21057700.3"/>
    <property type="gene ID" value="AET2Gv21057700"/>
</dbReference>
<reference evidence="8" key="3">
    <citation type="journal article" date="2017" name="Nature">
        <title>Genome sequence of the progenitor of the wheat D genome Aegilops tauschii.</title>
        <authorList>
            <person name="Luo M.C."/>
            <person name="Gu Y.Q."/>
            <person name="Puiu D."/>
            <person name="Wang H."/>
            <person name="Twardziok S.O."/>
            <person name="Deal K.R."/>
            <person name="Huo N."/>
            <person name="Zhu T."/>
            <person name="Wang L."/>
            <person name="Wang Y."/>
            <person name="McGuire P.E."/>
            <person name="Liu S."/>
            <person name="Long H."/>
            <person name="Ramasamy R.K."/>
            <person name="Rodriguez J.C."/>
            <person name="Van S.L."/>
            <person name="Yuan L."/>
            <person name="Wang Z."/>
            <person name="Xia Z."/>
            <person name="Xiao L."/>
            <person name="Anderson O.D."/>
            <person name="Ouyang S."/>
            <person name="Liang Y."/>
            <person name="Zimin A.V."/>
            <person name="Pertea G."/>
            <person name="Qi P."/>
            <person name="Bennetzen J.L."/>
            <person name="Dai X."/>
            <person name="Dawson M.W."/>
            <person name="Muller H.G."/>
            <person name="Kugler K."/>
            <person name="Rivarola-Duarte L."/>
            <person name="Spannagl M."/>
            <person name="Mayer K.F.X."/>
            <person name="Lu F.H."/>
            <person name="Bevan M.W."/>
            <person name="Leroy P."/>
            <person name="Li P."/>
            <person name="You F.M."/>
            <person name="Sun Q."/>
            <person name="Liu Z."/>
            <person name="Lyons E."/>
            <person name="Wicker T."/>
            <person name="Salzberg S.L."/>
            <person name="Devos K.M."/>
            <person name="Dvorak J."/>
        </authorList>
    </citation>
    <scope>NUCLEOTIDE SEQUENCE [LARGE SCALE GENOMIC DNA]</scope>
    <source>
        <strain evidence="8">cv. AL8/78</strain>
    </source>
</reference>
<dbReference type="GO" id="GO:0006952">
    <property type="term" value="P:defense response"/>
    <property type="evidence" value="ECO:0007669"/>
    <property type="project" value="UniProtKB-KW"/>
</dbReference>
<keyword evidence="4" id="KW-0547">Nucleotide-binding</keyword>
<dbReference type="InterPro" id="IPR002182">
    <property type="entry name" value="NB-ARC"/>
</dbReference>
<proteinExistence type="inferred from homology"/>
<evidence type="ECO:0000256" key="4">
    <source>
        <dbReference type="ARBA" id="ARBA00022741"/>
    </source>
</evidence>
<keyword evidence="5" id="KW-0611">Plant defense</keyword>
<name>A0A453D1W0_AEGTS</name>
<feature type="domain" description="NB-ARC" evidence="6">
    <location>
        <begin position="195"/>
        <end position="260"/>
    </location>
</feature>
<evidence type="ECO:0000259" key="6">
    <source>
        <dbReference type="Pfam" id="PF00931"/>
    </source>
</evidence>
<feature type="domain" description="Disease resistance N-terminal" evidence="7">
    <location>
        <begin position="33"/>
        <end position="116"/>
    </location>
</feature>
<reference evidence="9" key="1">
    <citation type="journal article" date="2014" name="Science">
        <title>Ancient hybridizations among the ancestral genomes of bread wheat.</title>
        <authorList>
            <consortium name="International Wheat Genome Sequencing Consortium,"/>
            <person name="Marcussen T."/>
            <person name="Sandve S.R."/>
            <person name="Heier L."/>
            <person name="Spannagl M."/>
            <person name="Pfeifer M."/>
            <person name="Jakobsen K.S."/>
            <person name="Wulff B.B."/>
            <person name="Steuernagel B."/>
            <person name="Mayer K.F."/>
            <person name="Olsen O.A."/>
        </authorList>
    </citation>
    <scope>NUCLEOTIDE SEQUENCE [LARGE SCALE GENOMIC DNA]</scope>
    <source>
        <strain evidence="9">cv. AL8/78</strain>
    </source>
</reference>
<evidence type="ECO:0000259" key="7">
    <source>
        <dbReference type="Pfam" id="PF18052"/>
    </source>
</evidence>
<evidence type="ECO:0000313" key="8">
    <source>
        <dbReference type="EnsemblPlants" id="AET2Gv21057700.3"/>
    </source>
</evidence>
<dbReference type="InterPro" id="IPR027417">
    <property type="entry name" value="P-loop_NTPase"/>
</dbReference>
<accession>A0A453D1W0</accession>
<evidence type="ECO:0000313" key="9">
    <source>
        <dbReference type="Proteomes" id="UP000015105"/>
    </source>
</evidence>
<evidence type="ECO:0008006" key="10">
    <source>
        <dbReference type="Google" id="ProtNLM"/>
    </source>
</evidence>
<dbReference type="InterPro" id="IPR041118">
    <property type="entry name" value="Rx_N"/>
</dbReference>
<dbReference type="GO" id="GO:0043531">
    <property type="term" value="F:ADP binding"/>
    <property type="evidence" value="ECO:0007669"/>
    <property type="project" value="InterPro"/>
</dbReference>
<keyword evidence="9" id="KW-1185">Reference proteome</keyword>
<keyword evidence="3" id="KW-0677">Repeat</keyword>
<reference evidence="9" key="2">
    <citation type="journal article" date="2017" name="Nat. Plants">
        <title>The Aegilops tauschii genome reveals multiple impacts of transposons.</title>
        <authorList>
            <person name="Zhao G."/>
            <person name="Zou C."/>
            <person name="Li K."/>
            <person name="Wang K."/>
            <person name="Li T."/>
            <person name="Gao L."/>
            <person name="Zhang X."/>
            <person name="Wang H."/>
            <person name="Yang Z."/>
            <person name="Liu X."/>
            <person name="Jiang W."/>
            <person name="Mao L."/>
            <person name="Kong X."/>
            <person name="Jiao Y."/>
            <person name="Jia J."/>
        </authorList>
    </citation>
    <scope>NUCLEOTIDE SEQUENCE [LARGE SCALE GENOMIC DNA]</scope>
    <source>
        <strain evidence="9">cv. AL8/78</strain>
    </source>
</reference>
<keyword evidence="2" id="KW-0433">Leucine-rich repeat</keyword>
<comment type="similarity">
    <text evidence="1">Belongs to the disease resistance NB-LRR family.</text>
</comment>
<dbReference type="Gene3D" id="3.40.50.300">
    <property type="entry name" value="P-loop containing nucleotide triphosphate hydrolases"/>
    <property type="match status" value="1"/>
</dbReference>
<reference evidence="8" key="5">
    <citation type="journal article" date="2021" name="G3 (Bethesda)">
        <title>Aegilops tauschii genome assembly Aet v5.0 features greater sequence contiguity and improved annotation.</title>
        <authorList>
            <person name="Wang L."/>
            <person name="Zhu T."/>
            <person name="Rodriguez J.C."/>
            <person name="Deal K.R."/>
            <person name="Dubcovsky J."/>
            <person name="McGuire P.E."/>
            <person name="Lux T."/>
            <person name="Spannagl M."/>
            <person name="Mayer K.F.X."/>
            <person name="Baldrich P."/>
            <person name="Meyers B.C."/>
            <person name="Huo N."/>
            <person name="Gu Y.Q."/>
            <person name="Zhou H."/>
            <person name="Devos K.M."/>
            <person name="Bennetzen J.L."/>
            <person name="Unver T."/>
            <person name="Budak H."/>
            <person name="Gulick P.J."/>
            <person name="Galiba G."/>
            <person name="Kalapos B."/>
            <person name="Nelson D.R."/>
            <person name="Li P."/>
            <person name="You F.M."/>
            <person name="Luo M.C."/>
            <person name="Dvorak J."/>
        </authorList>
    </citation>
    <scope>NUCLEOTIDE SEQUENCE [LARGE SCALE GENOMIC DNA]</scope>
    <source>
        <strain evidence="8">cv. AL8/78</strain>
    </source>
</reference>
<sequence>ELITLVVHSASQMAEAVLLAVTKIGCILGDEVIKAIISELSVKVTNLKELPVKVEQIRKQLTMMSNVIMQIDTVYLIDKGVKNWIGEVRNVAYHVEDVMDKYSYHILKHREQSRLKKILKIKDYAVFSQIVDEVVVVEEEIEQVIKLKERWLQPFQLVPGPLTEMERRWSQDSFPEFVKDQDLVGIEENRILLTRWLDTEETENNVITVSGMGGLGKSTLVSNVYEREKIKFPANAWIVVSQIYTVDALLRKILWKIGYTEKPLSAGMD</sequence>
<dbReference type="Pfam" id="PF18052">
    <property type="entry name" value="Rx_N"/>
    <property type="match status" value="1"/>
</dbReference>
<evidence type="ECO:0000256" key="1">
    <source>
        <dbReference type="ARBA" id="ARBA00008894"/>
    </source>
</evidence>
<dbReference type="Proteomes" id="UP000015105">
    <property type="component" value="Chromosome 2D"/>
</dbReference>
<dbReference type="Gene3D" id="1.20.5.4130">
    <property type="match status" value="1"/>
</dbReference>
<dbReference type="SUPFAM" id="SSF52540">
    <property type="entry name" value="P-loop containing nucleoside triphosphate hydrolases"/>
    <property type="match status" value="1"/>
</dbReference>
<dbReference type="PANTHER" id="PTHR19338">
    <property type="entry name" value="TRANSLOCASE OF INNER MITOCHONDRIAL MEMBRANE 13 HOMOLOG"/>
    <property type="match status" value="1"/>
</dbReference>
<dbReference type="AlphaFoldDB" id="A0A453D1W0"/>
<evidence type="ECO:0000256" key="3">
    <source>
        <dbReference type="ARBA" id="ARBA00022737"/>
    </source>
</evidence>
<dbReference type="EnsemblPlants" id="AET2Gv21057700.3">
    <property type="protein sequence ID" value="AET2Gv21057700.3"/>
    <property type="gene ID" value="AET2Gv21057700"/>
</dbReference>
<evidence type="ECO:0000256" key="5">
    <source>
        <dbReference type="ARBA" id="ARBA00022821"/>
    </source>
</evidence>
<reference evidence="8" key="4">
    <citation type="submission" date="2019-03" db="UniProtKB">
        <authorList>
            <consortium name="EnsemblPlants"/>
        </authorList>
    </citation>
    <scope>IDENTIFICATION</scope>
</reference>